<evidence type="ECO:0000313" key="2">
    <source>
        <dbReference type="Proteomes" id="UP000248863"/>
    </source>
</evidence>
<gene>
    <name evidence="1" type="ORF">CH338_05525</name>
</gene>
<comment type="caution">
    <text evidence="1">The sequence shown here is derived from an EMBL/GenBank/DDBJ whole genome shotgun (WGS) entry which is preliminary data.</text>
</comment>
<keyword evidence="2" id="KW-1185">Reference proteome</keyword>
<proteinExistence type="predicted"/>
<reference evidence="1 2" key="1">
    <citation type="submission" date="2017-07" db="EMBL/GenBank/DDBJ databases">
        <title>Draft Genome Sequences of Select Purple Nonsulfur Bacteria.</title>
        <authorList>
            <person name="Lasarre B."/>
            <person name="Mckinlay J.B."/>
        </authorList>
    </citation>
    <scope>NUCLEOTIDE SEQUENCE [LARGE SCALE GENOMIC DNA]</scope>
    <source>
        <strain evidence="1 2">DSM 11907</strain>
    </source>
</reference>
<organism evidence="1 2">
    <name type="scientific">Rhodoplanes elegans</name>
    <dbReference type="NCBI Taxonomy" id="29408"/>
    <lineage>
        <taxon>Bacteria</taxon>
        <taxon>Pseudomonadati</taxon>
        <taxon>Pseudomonadota</taxon>
        <taxon>Alphaproteobacteria</taxon>
        <taxon>Hyphomicrobiales</taxon>
        <taxon>Nitrobacteraceae</taxon>
        <taxon>Rhodoplanes</taxon>
    </lineage>
</organism>
<evidence type="ECO:0000313" key="1">
    <source>
        <dbReference type="EMBL" id="RAI40675.1"/>
    </source>
</evidence>
<dbReference type="EMBL" id="NPEU01000035">
    <property type="protein sequence ID" value="RAI40675.1"/>
    <property type="molecule type" value="Genomic_DNA"/>
</dbReference>
<name>A0A327KTD8_9BRAD</name>
<protein>
    <submittedName>
        <fullName evidence="1">Uncharacterized protein</fullName>
    </submittedName>
</protein>
<dbReference type="AlphaFoldDB" id="A0A327KTD8"/>
<sequence length="96" mass="10560">MRSCFPPIEETTVSVTYPLHLIRKNDRQWLRRSAQAVATAQTHDSVATPGCCEDCAARAPVAPWRSDYVSGGAIEHHWACSGCGRAWVTRIDMASS</sequence>
<accession>A0A327KTD8</accession>
<dbReference type="Proteomes" id="UP000248863">
    <property type="component" value="Unassembled WGS sequence"/>
</dbReference>